<reference evidence="1 2" key="1">
    <citation type="submission" date="2020-08" db="EMBL/GenBank/DDBJ databases">
        <title>Genomic Encyclopedia of Type Strains, Phase IV (KMG-IV): sequencing the most valuable type-strain genomes for metagenomic binning, comparative biology and taxonomic classification.</title>
        <authorList>
            <person name="Goeker M."/>
        </authorList>
    </citation>
    <scope>NUCLEOTIDE SEQUENCE [LARGE SCALE GENOMIC DNA]</scope>
    <source>
        <strain evidence="1 2">DSM 17245</strain>
    </source>
</reference>
<dbReference type="Proteomes" id="UP000522163">
    <property type="component" value="Unassembled WGS sequence"/>
</dbReference>
<accession>A0A7W9SG57</accession>
<dbReference type="AlphaFoldDB" id="A0A7W9SG57"/>
<dbReference type="Gene3D" id="2.10.270.10">
    <property type="entry name" value="Cholin Binding"/>
    <property type="match status" value="1"/>
</dbReference>
<comment type="caution">
    <text evidence="1">The sequence shown here is derived from an EMBL/GenBank/DDBJ whole genome shotgun (WGS) entry which is preliminary data.</text>
</comment>
<evidence type="ECO:0000313" key="2">
    <source>
        <dbReference type="Proteomes" id="UP000522163"/>
    </source>
</evidence>
<dbReference type="RefSeq" id="WP_183683086.1">
    <property type="nucleotide sequence ID" value="NZ_JACHHH010000003.1"/>
</dbReference>
<protein>
    <recommendedName>
        <fullName evidence="3">Cell wall binding repeat-containing protein</fullName>
    </recommendedName>
</protein>
<proteinExistence type="predicted"/>
<dbReference type="EMBL" id="JACHHH010000003">
    <property type="protein sequence ID" value="MBB6040750.1"/>
    <property type="molecule type" value="Genomic_DNA"/>
</dbReference>
<organism evidence="1 2">
    <name type="scientific">Oribacterium sinus</name>
    <dbReference type="NCBI Taxonomy" id="237576"/>
    <lineage>
        <taxon>Bacteria</taxon>
        <taxon>Bacillati</taxon>
        <taxon>Bacillota</taxon>
        <taxon>Clostridia</taxon>
        <taxon>Lachnospirales</taxon>
        <taxon>Lachnospiraceae</taxon>
        <taxon>Oribacterium</taxon>
    </lineage>
</organism>
<gene>
    <name evidence="1" type="ORF">HNQ46_000713</name>
</gene>
<dbReference type="SUPFAM" id="SSF69360">
    <property type="entry name" value="Cell wall binding repeat"/>
    <property type="match status" value="1"/>
</dbReference>
<dbReference type="GeneID" id="85014272"/>
<name>A0A7W9SG57_9FIRM</name>
<evidence type="ECO:0000313" key="1">
    <source>
        <dbReference type="EMBL" id="MBB6040750.1"/>
    </source>
</evidence>
<evidence type="ECO:0008006" key="3">
    <source>
        <dbReference type="Google" id="ProtNLM"/>
    </source>
</evidence>
<sequence length="206" mass="24167">MCKAERTTAEEKKRRVWSALLLLFSFLFLFSFQSFQGHAEERAASKEELSGVKKGSTTAYIWEKEDSAWKLLYLDVKSKSWKYAKERWVQIGDRFYYFNAEGKMAEGWFNEDSHWFFAQYDNKEQNSDTAGVVLTGWASIPDEKGKNQIFYFEKDEQGRPRGMVQAEGETNISYLIEGKNYYFDALGYVDKKLISFDVTKYPRSRV</sequence>